<proteinExistence type="predicted"/>
<dbReference type="Proteomes" id="UP000485058">
    <property type="component" value="Unassembled WGS sequence"/>
</dbReference>
<feature type="region of interest" description="Disordered" evidence="1">
    <location>
        <begin position="48"/>
        <end position="67"/>
    </location>
</feature>
<comment type="caution">
    <text evidence="2">The sequence shown here is derived from an EMBL/GenBank/DDBJ whole genome shotgun (WGS) entry which is preliminary data.</text>
</comment>
<name>A0A699ZDQ5_HAELA</name>
<dbReference type="AlphaFoldDB" id="A0A699ZDQ5"/>
<gene>
    <name evidence="2" type="ORF">HaLaN_18028</name>
</gene>
<organism evidence="2 3">
    <name type="scientific">Haematococcus lacustris</name>
    <name type="common">Green alga</name>
    <name type="synonym">Haematococcus pluvialis</name>
    <dbReference type="NCBI Taxonomy" id="44745"/>
    <lineage>
        <taxon>Eukaryota</taxon>
        <taxon>Viridiplantae</taxon>
        <taxon>Chlorophyta</taxon>
        <taxon>core chlorophytes</taxon>
        <taxon>Chlorophyceae</taxon>
        <taxon>CS clade</taxon>
        <taxon>Chlamydomonadales</taxon>
        <taxon>Haematococcaceae</taxon>
        <taxon>Haematococcus</taxon>
    </lineage>
</organism>
<accession>A0A699ZDQ5</accession>
<protein>
    <submittedName>
        <fullName evidence="2">Uncharacterized protein</fullName>
    </submittedName>
</protein>
<keyword evidence="3" id="KW-1185">Reference proteome</keyword>
<reference evidence="2 3" key="1">
    <citation type="submission" date="2020-02" db="EMBL/GenBank/DDBJ databases">
        <title>Draft genome sequence of Haematococcus lacustris strain NIES-144.</title>
        <authorList>
            <person name="Morimoto D."/>
            <person name="Nakagawa S."/>
            <person name="Yoshida T."/>
            <person name="Sawayama S."/>
        </authorList>
    </citation>
    <scope>NUCLEOTIDE SEQUENCE [LARGE SCALE GENOMIC DNA]</scope>
    <source>
        <strain evidence="2 3">NIES-144</strain>
    </source>
</reference>
<evidence type="ECO:0000256" key="1">
    <source>
        <dbReference type="SAM" id="MobiDB-lite"/>
    </source>
</evidence>
<sequence>MPASSTGWVEIHVEGEATSYRSGQSLGQVTAQMAEFIKACDNLIHHSGAGRAEHAPKHAPAKASIPT</sequence>
<dbReference type="EMBL" id="BLLF01001707">
    <property type="protein sequence ID" value="GFH20837.1"/>
    <property type="molecule type" value="Genomic_DNA"/>
</dbReference>
<evidence type="ECO:0000313" key="3">
    <source>
        <dbReference type="Proteomes" id="UP000485058"/>
    </source>
</evidence>
<evidence type="ECO:0000313" key="2">
    <source>
        <dbReference type="EMBL" id="GFH20837.1"/>
    </source>
</evidence>